<dbReference type="EMBL" id="JAUMVS010000008">
    <property type="protein sequence ID" value="MDO4841274.1"/>
    <property type="molecule type" value="Genomic_DNA"/>
</dbReference>
<reference evidence="12" key="1">
    <citation type="submission" date="2023-07" db="EMBL/GenBank/DDBJ databases">
        <title>Between Cages and Wild: Unraveling the Impact of Captivity on Animal Microbiomes and Antimicrobial Resistance.</title>
        <authorList>
            <person name="Schmartz G.P."/>
            <person name="Rehner J."/>
            <person name="Schuff M.J."/>
            <person name="Becker S.L."/>
            <person name="Kravczyk M."/>
            <person name="Gurevich A."/>
            <person name="Francke R."/>
            <person name="Mueller R."/>
            <person name="Keller V."/>
            <person name="Keller A."/>
        </authorList>
    </citation>
    <scope>NUCLEOTIDE SEQUENCE</scope>
    <source>
        <strain evidence="12">S12M_St_49</strain>
    </source>
</reference>
<dbReference type="InterPro" id="IPR001650">
    <property type="entry name" value="Helicase_C-like"/>
</dbReference>
<dbReference type="Proteomes" id="UP001168575">
    <property type="component" value="Unassembled WGS sequence"/>
</dbReference>
<dbReference type="InterPro" id="IPR004576">
    <property type="entry name" value="Mfd"/>
</dbReference>
<keyword evidence="4 9" id="KW-0378">Hydrolase</keyword>
<dbReference type="PROSITE" id="PS51194">
    <property type="entry name" value="HELICASE_CTER"/>
    <property type="match status" value="1"/>
</dbReference>
<dbReference type="GO" id="GO:0005524">
    <property type="term" value="F:ATP binding"/>
    <property type="evidence" value="ECO:0007669"/>
    <property type="project" value="UniProtKB-UniRule"/>
</dbReference>
<dbReference type="EC" id="3.6.4.-" evidence="9"/>
<dbReference type="InterPro" id="IPR027417">
    <property type="entry name" value="P-loop_NTPase"/>
</dbReference>
<dbReference type="SUPFAM" id="SSF52540">
    <property type="entry name" value="P-loop containing nucleoside triphosphate hydrolases"/>
    <property type="match status" value="3"/>
</dbReference>
<dbReference type="Pfam" id="PF00270">
    <property type="entry name" value="DEAD"/>
    <property type="match status" value="1"/>
</dbReference>
<keyword evidence="7 9" id="KW-0238">DNA-binding</keyword>
<dbReference type="Gene3D" id="3.40.50.11180">
    <property type="match status" value="1"/>
</dbReference>
<dbReference type="Pfam" id="PF02559">
    <property type="entry name" value="CarD_TRCF_RID"/>
    <property type="match status" value="1"/>
</dbReference>
<dbReference type="Gene3D" id="3.40.50.300">
    <property type="entry name" value="P-loop containing nucleotide triphosphate hydrolases"/>
    <property type="match status" value="2"/>
</dbReference>
<evidence type="ECO:0000256" key="1">
    <source>
        <dbReference type="ARBA" id="ARBA00022490"/>
    </source>
</evidence>
<dbReference type="Pfam" id="PF17757">
    <property type="entry name" value="UvrB_inter"/>
    <property type="match status" value="1"/>
</dbReference>
<feature type="domain" description="Helicase ATP-binding" evidence="10">
    <location>
        <begin position="610"/>
        <end position="771"/>
    </location>
</feature>
<dbReference type="GO" id="GO:0003678">
    <property type="term" value="F:DNA helicase activity"/>
    <property type="evidence" value="ECO:0007669"/>
    <property type="project" value="TreeGrafter"/>
</dbReference>
<dbReference type="AlphaFoldDB" id="A0AA43UAZ9"/>
<sequence>MLASKINSIVEANGCASAFFDNVASENDACLGVSSSARPMFASLCFERLDGPLLVVVAGEDAAHSFARQLMGFVDASLILEFCDYGFRLIDDTRIDARVCATRFQCLNALSKGEHKIVVASVAAAMRLLPSVDDPYLSPLVLKSGEEVELESVIDALQTAGYERTNKVKNRGDFSFVGGALDVYPGNLDFPVRIDFFGDEIESIKKVFISTGQTVKDIDYVEVFPVCEMPLTKRNLKHAENVLGTKAKTNAAMRSLKTVLEEGINLPEAHLLMPHLCEKCASLKDFLAPETRVLVSEPSSIIMDANGFLERLDLELTGTSQKTEQFTSSIFDLNFSGFKHITFESILRAKEVKVDDEVKILRTNVGGIEISLEERISDWFDAGYRVIFSEPNPDAAKQAKSDLGDSGFSFCDLENEEKLKARVVNFTQAAVPLGFVVPSAKLVIVSQNDSKGLLSSLRQSRHIDITKITFPYSPGDFVVHMTFGVGKFVRITTREIDGLKHDYMELHYAEGDKLFLPVEQFDRVTRYVGADSENPKLTRLNTRDWSKALKKARAATRKLAFDLVDVYSRRANVTGFPFEVTNEIVTTLHETFDFEETKDQAAAIEDVFADMHSSRIMDRLICGDVGFGKTEVAIRAAYVAVKNGKQVMLLCPTTVLAQQHFKTFLTRLDPLGVSVDVISRYRTGKQQKQTLERLSEGKLDVLIGTHRLLSRDVNPKDLGLMIVDEEQRFGVGHKEQLKDLRETIDVLTMSATPIPRTLQMSLSGVREMSLILTPPEHRRPVEVHVSQWDPDVVSEALRYELARGGQVYYVSNRVNVIDLTLKRVQEIVPEARIGVAHGQMNKRELEKVMEDFESGELDILIATTIIESGIDNRNTNTLIIEDSHHLGLSQMYQLKGRVGRSSQQAYAYFMYPGDIPLSEDTRQRLMAIDEHQELGSGLRIAMRDLEIRGAGEMFGAEQTGNMSAVGFDLFAAMLNEAIMEEREGKKSDEKQAVHVLSEIQINVNESALLSDDFIEDVEERVLIYRRIASASTCDAVTEIFEDVKKSYSEMPDEALNYFAKAMLRAFCCENSISSISIAGGYVVVEPIELGAEAVASIRPVSGLYSKKHQRLKVPFHNIDSGAGKCADVLTFLSDLL</sequence>
<evidence type="ECO:0000256" key="6">
    <source>
        <dbReference type="ARBA" id="ARBA00022840"/>
    </source>
</evidence>
<dbReference type="PANTHER" id="PTHR47964">
    <property type="entry name" value="ATP-DEPENDENT DNA HELICASE HOMOLOG RECG, CHLOROPLASTIC"/>
    <property type="match status" value="1"/>
</dbReference>
<keyword evidence="1 9" id="KW-0963">Cytoplasm</keyword>
<comment type="function">
    <text evidence="9">Couples transcription and DNA repair by recognizing RNA polymerase (RNAP) stalled at DNA lesions. Mediates ATP-dependent release of RNAP and its truncated transcript from the DNA, and recruitment of nucleotide excision repair machinery to the damaged site.</text>
</comment>
<keyword evidence="13" id="KW-1185">Reference proteome</keyword>
<dbReference type="Pfam" id="PF03461">
    <property type="entry name" value="TRCF"/>
    <property type="match status" value="1"/>
</dbReference>
<dbReference type="InterPro" id="IPR047112">
    <property type="entry name" value="RecG/Mfd"/>
</dbReference>
<dbReference type="GO" id="GO:0003684">
    <property type="term" value="F:damaged DNA binding"/>
    <property type="evidence" value="ECO:0007669"/>
    <property type="project" value="InterPro"/>
</dbReference>
<keyword evidence="3 9" id="KW-0227">DNA damage</keyword>
<evidence type="ECO:0000256" key="4">
    <source>
        <dbReference type="ARBA" id="ARBA00022801"/>
    </source>
</evidence>
<comment type="subcellular location">
    <subcellularLocation>
        <location evidence="9">Cytoplasm</location>
    </subcellularLocation>
</comment>
<gene>
    <name evidence="9 12" type="primary">mfd</name>
    <name evidence="12" type="ORF">Q3982_01160</name>
</gene>
<proteinExistence type="inferred from homology"/>
<evidence type="ECO:0000256" key="5">
    <source>
        <dbReference type="ARBA" id="ARBA00022806"/>
    </source>
</evidence>
<name>A0AA43UAZ9_9ACTN</name>
<keyword evidence="2 9" id="KW-0547">Nucleotide-binding</keyword>
<dbReference type="CDD" id="cd17991">
    <property type="entry name" value="DEXHc_TRCF"/>
    <property type="match status" value="1"/>
</dbReference>
<evidence type="ECO:0000313" key="12">
    <source>
        <dbReference type="EMBL" id="MDO4841274.1"/>
    </source>
</evidence>
<dbReference type="GO" id="GO:0005737">
    <property type="term" value="C:cytoplasm"/>
    <property type="evidence" value="ECO:0007669"/>
    <property type="project" value="UniProtKB-SubCell"/>
</dbReference>
<dbReference type="SMART" id="SM00982">
    <property type="entry name" value="TRCF"/>
    <property type="match status" value="1"/>
</dbReference>
<dbReference type="InterPro" id="IPR036101">
    <property type="entry name" value="CarD-like/TRCF_RID_sf"/>
</dbReference>
<dbReference type="PANTHER" id="PTHR47964:SF1">
    <property type="entry name" value="ATP-DEPENDENT DNA HELICASE HOMOLOG RECG, CHLOROPLASTIC"/>
    <property type="match status" value="1"/>
</dbReference>
<evidence type="ECO:0000256" key="3">
    <source>
        <dbReference type="ARBA" id="ARBA00022763"/>
    </source>
</evidence>
<dbReference type="SMART" id="SM00490">
    <property type="entry name" value="HELICc"/>
    <property type="match status" value="1"/>
</dbReference>
<dbReference type="SUPFAM" id="SSF141259">
    <property type="entry name" value="CarD-like"/>
    <property type="match status" value="1"/>
</dbReference>
<dbReference type="Gene3D" id="3.30.2060.10">
    <property type="entry name" value="Penicillin-binding protein 1b domain"/>
    <property type="match status" value="1"/>
</dbReference>
<dbReference type="SMART" id="SM01058">
    <property type="entry name" value="CarD_TRCF"/>
    <property type="match status" value="1"/>
</dbReference>
<dbReference type="InterPro" id="IPR005118">
    <property type="entry name" value="TRCF_C"/>
</dbReference>
<comment type="similarity">
    <text evidence="9">In the C-terminal section; belongs to the helicase family. RecG subfamily.</text>
</comment>
<dbReference type="Pfam" id="PF00271">
    <property type="entry name" value="Helicase_C"/>
    <property type="match status" value="1"/>
</dbReference>
<evidence type="ECO:0000313" key="13">
    <source>
        <dbReference type="Proteomes" id="UP001168575"/>
    </source>
</evidence>
<dbReference type="SUPFAM" id="SSF143517">
    <property type="entry name" value="TRCF domain-like"/>
    <property type="match status" value="1"/>
</dbReference>
<keyword evidence="8 9" id="KW-0234">DNA repair</keyword>
<dbReference type="PROSITE" id="PS51192">
    <property type="entry name" value="HELICASE_ATP_BIND_1"/>
    <property type="match status" value="1"/>
</dbReference>
<dbReference type="InterPro" id="IPR003711">
    <property type="entry name" value="CarD-like/TRCF_RID"/>
</dbReference>
<dbReference type="GO" id="GO:0006355">
    <property type="term" value="P:regulation of DNA-templated transcription"/>
    <property type="evidence" value="ECO:0007669"/>
    <property type="project" value="UniProtKB-UniRule"/>
</dbReference>
<dbReference type="Gene3D" id="3.90.1150.50">
    <property type="entry name" value="Transcription-repair-coupling factor, D7 domain"/>
    <property type="match status" value="1"/>
</dbReference>
<evidence type="ECO:0000259" key="11">
    <source>
        <dbReference type="PROSITE" id="PS51194"/>
    </source>
</evidence>
<comment type="similarity">
    <text evidence="9">In the N-terminal section; belongs to the UvrB family.</text>
</comment>
<dbReference type="InterPro" id="IPR011545">
    <property type="entry name" value="DEAD/DEAH_box_helicase_dom"/>
</dbReference>
<keyword evidence="5" id="KW-0347">Helicase</keyword>
<dbReference type="InterPro" id="IPR041471">
    <property type="entry name" value="UvrB_inter"/>
</dbReference>
<evidence type="ECO:0000256" key="2">
    <source>
        <dbReference type="ARBA" id="ARBA00022741"/>
    </source>
</evidence>
<dbReference type="InterPro" id="IPR037235">
    <property type="entry name" value="TRCF-like_C_D7"/>
</dbReference>
<dbReference type="Gene3D" id="2.40.10.170">
    <property type="match status" value="1"/>
</dbReference>
<accession>A0AA43UAZ9</accession>
<dbReference type="NCBIfam" id="TIGR00580">
    <property type="entry name" value="mfd"/>
    <property type="match status" value="1"/>
</dbReference>
<keyword evidence="6 9" id="KW-0067">ATP-binding</keyword>
<dbReference type="GO" id="GO:0000716">
    <property type="term" value="P:transcription-coupled nucleotide-excision repair, DNA damage recognition"/>
    <property type="evidence" value="ECO:0007669"/>
    <property type="project" value="UniProtKB-UniRule"/>
</dbReference>
<evidence type="ECO:0000256" key="9">
    <source>
        <dbReference type="HAMAP-Rule" id="MF_00969"/>
    </source>
</evidence>
<evidence type="ECO:0000256" key="8">
    <source>
        <dbReference type="ARBA" id="ARBA00023204"/>
    </source>
</evidence>
<dbReference type="InterPro" id="IPR014001">
    <property type="entry name" value="Helicase_ATP-bd"/>
</dbReference>
<organism evidence="12 13">
    <name type="scientific">Phoenicibacter congonensis</name>
    <dbReference type="NCBI Taxonomy" id="1944646"/>
    <lineage>
        <taxon>Bacteria</taxon>
        <taxon>Bacillati</taxon>
        <taxon>Actinomycetota</taxon>
        <taxon>Coriobacteriia</taxon>
        <taxon>Eggerthellales</taxon>
        <taxon>Eggerthellaceae</taxon>
        <taxon>Phoenicibacter</taxon>
    </lineage>
</organism>
<dbReference type="SMART" id="SM00487">
    <property type="entry name" value="DEXDc"/>
    <property type="match status" value="1"/>
</dbReference>
<feature type="domain" description="Helicase C-terminal" evidence="11">
    <location>
        <begin position="784"/>
        <end position="946"/>
    </location>
</feature>
<evidence type="ECO:0000256" key="7">
    <source>
        <dbReference type="ARBA" id="ARBA00023125"/>
    </source>
</evidence>
<comment type="caution">
    <text evidence="12">The sequence shown here is derived from an EMBL/GenBank/DDBJ whole genome shotgun (WGS) entry which is preliminary data.</text>
</comment>
<dbReference type="HAMAP" id="MF_00969">
    <property type="entry name" value="TRCF"/>
    <property type="match status" value="1"/>
</dbReference>
<dbReference type="GO" id="GO:0016787">
    <property type="term" value="F:hydrolase activity"/>
    <property type="evidence" value="ECO:0007669"/>
    <property type="project" value="UniProtKB-KW"/>
</dbReference>
<evidence type="ECO:0000259" key="10">
    <source>
        <dbReference type="PROSITE" id="PS51192"/>
    </source>
</evidence>
<protein>
    <recommendedName>
        <fullName evidence="9">Transcription-repair-coupling factor</fullName>
        <shortName evidence="9">TRCF</shortName>
        <ecNumber evidence="9">3.6.4.-</ecNumber>
    </recommendedName>
</protein>